<gene>
    <name evidence="4" type="ORF">PGLA2088_LOCUS24586</name>
</gene>
<organism evidence="4 5">
    <name type="scientific">Polarella glacialis</name>
    <name type="common">Dinoflagellate</name>
    <dbReference type="NCBI Taxonomy" id="89957"/>
    <lineage>
        <taxon>Eukaryota</taxon>
        <taxon>Sar</taxon>
        <taxon>Alveolata</taxon>
        <taxon>Dinophyceae</taxon>
        <taxon>Suessiales</taxon>
        <taxon>Suessiaceae</taxon>
        <taxon>Polarella</taxon>
    </lineage>
</organism>
<feature type="compositionally biased region" description="Polar residues" evidence="2">
    <location>
        <begin position="111"/>
        <end position="131"/>
    </location>
</feature>
<sequence length="168" mass="18652">MYRADEGRLWIGNLSESAISHEIEDLFRPFGKVQSVRIKVRKPSFPGDANSFGFVNVGCDFKRDDAVRAVSCRIYQGKPLKVEDNTQLTENTRDVGSGGRAEDSRALFLRSQASSKARSTSRSGCGRSQSTPRSRRKSGGSRRSGSRGGRRSPVGGERSRSRSRPRRR</sequence>
<feature type="domain" description="RRM" evidence="3">
    <location>
        <begin position="7"/>
        <end position="87"/>
    </location>
</feature>
<dbReference type="EMBL" id="CAJNNW010026471">
    <property type="protein sequence ID" value="CAE8685666.1"/>
    <property type="molecule type" value="Genomic_DNA"/>
</dbReference>
<dbReference type="InterPro" id="IPR012677">
    <property type="entry name" value="Nucleotide-bd_a/b_plait_sf"/>
</dbReference>
<keyword evidence="1" id="KW-0694">RNA-binding</keyword>
<dbReference type="GO" id="GO:0003723">
    <property type="term" value="F:RNA binding"/>
    <property type="evidence" value="ECO:0007669"/>
    <property type="project" value="UniProtKB-UniRule"/>
</dbReference>
<evidence type="ECO:0000313" key="5">
    <source>
        <dbReference type="Proteomes" id="UP000626109"/>
    </source>
</evidence>
<dbReference type="Proteomes" id="UP000626109">
    <property type="component" value="Unassembled WGS sequence"/>
</dbReference>
<dbReference type="PROSITE" id="PS50102">
    <property type="entry name" value="RRM"/>
    <property type="match status" value="1"/>
</dbReference>
<evidence type="ECO:0000256" key="2">
    <source>
        <dbReference type="SAM" id="MobiDB-lite"/>
    </source>
</evidence>
<reference evidence="4" key="1">
    <citation type="submission" date="2021-02" db="EMBL/GenBank/DDBJ databases">
        <authorList>
            <person name="Dougan E. K."/>
            <person name="Rhodes N."/>
            <person name="Thang M."/>
            <person name="Chan C."/>
        </authorList>
    </citation>
    <scope>NUCLEOTIDE SEQUENCE</scope>
</reference>
<feature type="region of interest" description="Disordered" evidence="2">
    <location>
        <begin position="85"/>
        <end position="168"/>
    </location>
</feature>
<proteinExistence type="predicted"/>
<dbReference type="InterPro" id="IPR035979">
    <property type="entry name" value="RBD_domain_sf"/>
</dbReference>
<dbReference type="SMART" id="SM00360">
    <property type="entry name" value="RRM"/>
    <property type="match status" value="1"/>
</dbReference>
<dbReference type="CDD" id="cd00590">
    <property type="entry name" value="RRM_SF"/>
    <property type="match status" value="1"/>
</dbReference>
<dbReference type="InterPro" id="IPR000504">
    <property type="entry name" value="RRM_dom"/>
</dbReference>
<feature type="compositionally biased region" description="Basic residues" evidence="2">
    <location>
        <begin position="133"/>
        <end position="150"/>
    </location>
</feature>
<dbReference type="Pfam" id="PF00076">
    <property type="entry name" value="RRM_1"/>
    <property type="match status" value="1"/>
</dbReference>
<accession>A0A813JTU6</accession>
<evidence type="ECO:0000313" key="4">
    <source>
        <dbReference type="EMBL" id="CAE8685666.1"/>
    </source>
</evidence>
<name>A0A813JTU6_POLGL</name>
<evidence type="ECO:0000256" key="1">
    <source>
        <dbReference type="PROSITE-ProRule" id="PRU00176"/>
    </source>
</evidence>
<dbReference type="Gene3D" id="3.30.70.330">
    <property type="match status" value="1"/>
</dbReference>
<comment type="caution">
    <text evidence="4">The sequence shown here is derived from an EMBL/GenBank/DDBJ whole genome shotgun (WGS) entry which is preliminary data.</text>
</comment>
<protein>
    <recommendedName>
        <fullName evidence="3">RRM domain-containing protein</fullName>
    </recommendedName>
</protein>
<evidence type="ECO:0000259" key="3">
    <source>
        <dbReference type="PROSITE" id="PS50102"/>
    </source>
</evidence>
<dbReference type="SUPFAM" id="SSF54928">
    <property type="entry name" value="RNA-binding domain, RBD"/>
    <property type="match status" value="1"/>
</dbReference>
<dbReference type="AlphaFoldDB" id="A0A813JTU6"/>